<comment type="caution">
    <text evidence="1">The sequence shown here is derived from an EMBL/GenBank/DDBJ whole genome shotgun (WGS) entry which is preliminary data.</text>
</comment>
<sequence>MICDSCKEEIKGGIYTSVLFGKVINGKTVVKICENCEKLEEEHIKEVTRKNRKDVVVLYCHSIEELKRKEIDWDTFSKDKFK</sequence>
<accession>A0A0F9I8E3</accession>
<dbReference type="EMBL" id="LAZR01020111">
    <property type="protein sequence ID" value="KKL90080.1"/>
    <property type="molecule type" value="Genomic_DNA"/>
</dbReference>
<organism evidence="1">
    <name type="scientific">marine sediment metagenome</name>
    <dbReference type="NCBI Taxonomy" id="412755"/>
    <lineage>
        <taxon>unclassified sequences</taxon>
        <taxon>metagenomes</taxon>
        <taxon>ecological metagenomes</taxon>
    </lineage>
</organism>
<evidence type="ECO:0000313" key="1">
    <source>
        <dbReference type="EMBL" id="KKL90080.1"/>
    </source>
</evidence>
<protein>
    <submittedName>
        <fullName evidence="1">Uncharacterized protein</fullName>
    </submittedName>
</protein>
<reference evidence="1" key="1">
    <citation type="journal article" date="2015" name="Nature">
        <title>Complex archaea that bridge the gap between prokaryotes and eukaryotes.</title>
        <authorList>
            <person name="Spang A."/>
            <person name="Saw J.H."/>
            <person name="Jorgensen S.L."/>
            <person name="Zaremba-Niedzwiedzka K."/>
            <person name="Martijn J."/>
            <person name="Lind A.E."/>
            <person name="van Eijk R."/>
            <person name="Schleper C."/>
            <person name="Guy L."/>
            <person name="Ettema T.J."/>
        </authorList>
    </citation>
    <scope>NUCLEOTIDE SEQUENCE</scope>
</reference>
<proteinExistence type="predicted"/>
<dbReference type="AlphaFoldDB" id="A0A0F9I8E3"/>
<name>A0A0F9I8E3_9ZZZZ</name>
<gene>
    <name evidence="1" type="ORF">LCGC14_1908330</name>
</gene>